<keyword evidence="3" id="KW-1185">Reference proteome</keyword>
<sequence>MSLTTAKTYLPSVKDHVPSSDIFTEVYTRNEGNPLSEQKQELDDIHQAPEGQLRLVSKIEEGNAEFRAQYEEAISTQAQLSAQLEALTIEHKKAVQDLSEVKRRNALLKKDNRAREQVRAHNVRLKVTLQRHLRTTTKTIPGLQNALKVAMERIEALESRGMDLLHALERQNMCLESNDKDKAKDKTKTRVTKAKLAFRDTLAKKWSLKLKPSLDDLRQD</sequence>
<dbReference type="OrthoDB" id="3782133at2759"/>
<accession>A0A9Q8ZBY2</accession>
<name>A0A9Q8ZBY2_CURCL</name>
<protein>
    <submittedName>
        <fullName evidence="2">Uncharacterized protein</fullName>
    </submittedName>
</protein>
<evidence type="ECO:0000313" key="2">
    <source>
        <dbReference type="EMBL" id="USP79829.1"/>
    </source>
</evidence>
<organism evidence="2 3">
    <name type="scientific">Curvularia clavata</name>
    <dbReference type="NCBI Taxonomy" id="95742"/>
    <lineage>
        <taxon>Eukaryota</taxon>
        <taxon>Fungi</taxon>
        <taxon>Dikarya</taxon>
        <taxon>Ascomycota</taxon>
        <taxon>Pezizomycotina</taxon>
        <taxon>Dothideomycetes</taxon>
        <taxon>Pleosporomycetidae</taxon>
        <taxon>Pleosporales</taxon>
        <taxon>Pleosporineae</taxon>
        <taxon>Pleosporaceae</taxon>
        <taxon>Curvularia</taxon>
    </lineage>
</organism>
<dbReference type="EMBL" id="CP089278">
    <property type="protein sequence ID" value="USP79829.1"/>
    <property type="molecule type" value="Genomic_DNA"/>
</dbReference>
<dbReference type="VEuPathDB" id="FungiDB:yc1106_07103"/>
<reference evidence="2" key="1">
    <citation type="submission" date="2021-12" db="EMBL/GenBank/DDBJ databases">
        <title>Curvularia clavata genome.</title>
        <authorList>
            <person name="Cao Y."/>
        </authorList>
    </citation>
    <scope>NUCLEOTIDE SEQUENCE</scope>
    <source>
        <strain evidence="2">Yc1106</strain>
    </source>
</reference>
<proteinExistence type="predicted"/>
<evidence type="ECO:0000313" key="3">
    <source>
        <dbReference type="Proteomes" id="UP001056012"/>
    </source>
</evidence>
<gene>
    <name evidence="2" type="ORF">yc1106_07103</name>
</gene>
<evidence type="ECO:0000256" key="1">
    <source>
        <dbReference type="SAM" id="Coils"/>
    </source>
</evidence>
<dbReference type="Proteomes" id="UP001056012">
    <property type="component" value="Chromosome 5"/>
</dbReference>
<feature type="coiled-coil region" evidence="1">
    <location>
        <begin position="70"/>
        <end position="104"/>
    </location>
</feature>
<keyword evidence="1" id="KW-0175">Coiled coil</keyword>
<dbReference type="AlphaFoldDB" id="A0A9Q8ZBY2"/>